<comment type="caution">
    <text evidence="1">The sequence shown here is derived from an EMBL/GenBank/DDBJ whole genome shotgun (WGS) entry which is preliminary data.</text>
</comment>
<evidence type="ECO:0000313" key="1">
    <source>
        <dbReference type="EMBL" id="MBE9027365.1"/>
    </source>
</evidence>
<evidence type="ECO:0000313" key="2">
    <source>
        <dbReference type="Proteomes" id="UP000622533"/>
    </source>
</evidence>
<proteinExistence type="predicted"/>
<dbReference type="Proteomes" id="UP000622533">
    <property type="component" value="Unassembled WGS sequence"/>
</dbReference>
<name>A0A8J6ZV06_DESMC</name>
<accession>A0A8J6ZV06</accession>
<sequence length="74" mass="8700">MTLLTTGTAFSTRGFYQRGASRIQDCDPLTATRLRLQCNHRISDRLQPMRSYNKPAMSKSSLKDWFYQLCWEYS</sequence>
<gene>
    <name evidence="1" type="ORF">IQ276_34600</name>
</gene>
<dbReference type="AlphaFoldDB" id="A0A8J6ZV06"/>
<organism evidence="1 2">
    <name type="scientific">Desmonostoc muscorum LEGE 12446</name>
    <dbReference type="NCBI Taxonomy" id="1828758"/>
    <lineage>
        <taxon>Bacteria</taxon>
        <taxon>Bacillati</taxon>
        <taxon>Cyanobacteriota</taxon>
        <taxon>Cyanophyceae</taxon>
        <taxon>Nostocales</taxon>
        <taxon>Nostocaceae</taxon>
        <taxon>Desmonostoc</taxon>
    </lineage>
</organism>
<keyword evidence="2" id="KW-1185">Reference proteome</keyword>
<dbReference type="EMBL" id="JADEXS010000871">
    <property type="protein sequence ID" value="MBE9027365.1"/>
    <property type="molecule type" value="Genomic_DNA"/>
</dbReference>
<reference evidence="1" key="1">
    <citation type="submission" date="2020-10" db="EMBL/GenBank/DDBJ databases">
        <authorList>
            <person name="Castelo-Branco R."/>
            <person name="Eusebio N."/>
            <person name="Adriana R."/>
            <person name="Vieira A."/>
            <person name="Brugerolle De Fraissinette N."/>
            <person name="Rezende De Castro R."/>
            <person name="Schneider M.P."/>
            <person name="Vasconcelos V."/>
            <person name="Leao P.N."/>
        </authorList>
    </citation>
    <scope>NUCLEOTIDE SEQUENCE</scope>
    <source>
        <strain evidence="1">LEGE 12446</strain>
    </source>
</reference>
<dbReference type="RefSeq" id="WP_193924759.1">
    <property type="nucleotide sequence ID" value="NZ_JADEXS020000001.1"/>
</dbReference>
<protein>
    <submittedName>
        <fullName evidence="1">Uncharacterized protein</fullName>
    </submittedName>
</protein>